<dbReference type="InterPro" id="IPR019885">
    <property type="entry name" value="Tscrpt_reg_HTH_AsnC-type_CS"/>
</dbReference>
<keyword evidence="1" id="KW-0805">Transcription regulation</keyword>
<evidence type="ECO:0000256" key="1">
    <source>
        <dbReference type="ARBA" id="ARBA00023015"/>
    </source>
</evidence>
<dbReference type="Pfam" id="PF01037">
    <property type="entry name" value="AsnC_trans_reg"/>
    <property type="match status" value="1"/>
</dbReference>
<dbReference type="EMBL" id="BPRA01000015">
    <property type="protein sequence ID" value="GJE56787.1"/>
    <property type="molecule type" value="Genomic_DNA"/>
</dbReference>
<reference evidence="5" key="2">
    <citation type="submission" date="2021-08" db="EMBL/GenBank/DDBJ databases">
        <authorList>
            <person name="Tani A."/>
            <person name="Ola A."/>
            <person name="Ogura Y."/>
            <person name="Katsura K."/>
            <person name="Hayashi T."/>
        </authorList>
    </citation>
    <scope>NUCLEOTIDE SEQUENCE</scope>
    <source>
        <strain evidence="5">DSM 23674</strain>
    </source>
</reference>
<gene>
    <name evidence="5" type="primary">decR</name>
    <name evidence="5" type="ORF">EKPJFOCH_3295</name>
</gene>
<dbReference type="Gene3D" id="3.30.70.920">
    <property type="match status" value="1"/>
</dbReference>
<name>A0ABQ4TQ96_9HYPH</name>
<evidence type="ECO:0000259" key="4">
    <source>
        <dbReference type="PROSITE" id="PS50956"/>
    </source>
</evidence>
<comment type="caution">
    <text evidence="5">The sequence shown here is derived from an EMBL/GenBank/DDBJ whole genome shotgun (WGS) entry which is preliminary data.</text>
</comment>
<dbReference type="SUPFAM" id="SSF46785">
    <property type="entry name" value="Winged helix' DNA-binding domain"/>
    <property type="match status" value="1"/>
</dbReference>
<dbReference type="InterPro" id="IPR036390">
    <property type="entry name" value="WH_DNA-bd_sf"/>
</dbReference>
<dbReference type="PROSITE" id="PS00519">
    <property type="entry name" value="HTH_ASNC_1"/>
    <property type="match status" value="1"/>
</dbReference>
<dbReference type="Pfam" id="PF13404">
    <property type="entry name" value="HTH_AsnC-type"/>
    <property type="match status" value="1"/>
</dbReference>
<dbReference type="CDD" id="cd00090">
    <property type="entry name" value="HTH_ARSR"/>
    <property type="match status" value="1"/>
</dbReference>
<evidence type="ECO:0000256" key="3">
    <source>
        <dbReference type="ARBA" id="ARBA00023163"/>
    </source>
</evidence>
<dbReference type="SMART" id="SM00344">
    <property type="entry name" value="HTH_ASNC"/>
    <property type="match status" value="1"/>
</dbReference>
<dbReference type="GO" id="GO:0003677">
    <property type="term" value="F:DNA binding"/>
    <property type="evidence" value="ECO:0007669"/>
    <property type="project" value="UniProtKB-KW"/>
</dbReference>
<dbReference type="InterPro" id="IPR000485">
    <property type="entry name" value="AsnC-type_HTH_dom"/>
</dbReference>
<organism evidence="5 6">
    <name type="scientific">Methylobacterium thuringiense</name>
    <dbReference type="NCBI Taxonomy" id="1003091"/>
    <lineage>
        <taxon>Bacteria</taxon>
        <taxon>Pseudomonadati</taxon>
        <taxon>Pseudomonadota</taxon>
        <taxon>Alphaproteobacteria</taxon>
        <taxon>Hyphomicrobiales</taxon>
        <taxon>Methylobacteriaceae</taxon>
        <taxon>Methylobacterium</taxon>
    </lineage>
</organism>
<dbReference type="PANTHER" id="PTHR30154">
    <property type="entry name" value="LEUCINE-RESPONSIVE REGULATORY PROTEIN"/>
    <property type="match status" value="1"/>
</dbReference>
<feature type="domain" description="HTH asnC-type" evidence="4">
    <location>
        <begin position="11"/>
        <end position="72"/>
    </location>
</feature>
<keyword evidence="2 5" id="KW-0238">DNA-binding</keyword>
<dbReference type="InterPro" id="IPR011991">
    <property type="entry name" value="ArsR-like_HTH"/>
</dbReference>
<keyword evidence="3" id="KW-0804">Transcription</keyword>
<dbReference type="PROSITE" id="PS50956">
    <property type="entry name" value="HTH_ASNC_2"/>
    <property type="match status" value="1"/>
</dbReference>
<dbReference type="InterPro" id="IPR019888">
    <property type="entry name" value="Tscrpt_reg_AsnC-like"/>
</dbReference>
<dbReference type="InterPro" id="IPR011008">
    <property type="entry name" value="Dimeric_a/b-barrel"/>
</dbReference>
<dbReference type="SUPFAM" id="SSF54909">
    <property type="entry name" value="Dimeric alpha+beta barrel"/>
    <property type="match status" value="1"/>
</dbReference>
<dbReference type="Gene3D" id="1.10.10.10">
    <property type="entry name" value="Winged helix-like DNA-binding domain superfamily/Winged helix DNA-binding domain"/>
    <property type="match status" value="1"/>
</dbReference>
<evidence type="ECO:0000256" key="2">
    <source>
        <dbReference type="ARBA" id="ARBA00023125"/>
    </source>
</evidence>
<keyword evidence="6" id="KW-1185">Reference proteome</keyword>
<accession>A0ABQ4TQ96</accession>
<dbReference type="Proteomes" id="UP001055101">
    <property type="component" value="Unassembled WGS sequence"/>
</dbReference>
<proteinExistence type="predicted"/>
<dbReference type="InterPro" id="IPR019887">
    <property type="entry name" value="Tscrpt_reg_AsnC/Lrp_C"/>
</dbReference>
<dbReference type="PANTHER" id="PTHR30154:SF17">
    <property type="entry name" value="DNA-BINDING TRANSCRIPTIONAL ACTIVATOR DECR"/>
    <property type="match status" value="1"/>
</dbReference>
<dbReference type="PRINTS" id="PR00033">
    <property type="entry name" value="HTHASNC"/>
</dbReference>
<evidence type="ECO:0000313" key="5">
    <source>
        <dbReference type="EMBL" id="GJE56787.1"/>
    </source>
</evidence>
<dbReference type="InterPro" id="IPR036388">
    <property type="entry name" value="WH-like_DNA-bd_sf"/>
</dbReference>
<sequence>MPGANYREALLDAIDLKILALLQKDATLSIAAIGEQVGLSQTPCWKRIQRLEADGVIDRRVAVLDPVKLGLGLTVFVSIETSDHSKEWLERFASDIAAMPEVLEFYRMAGDVDYMLRVVVADMRAYDLFYKNLIATLPLKNVTSRFAMEKVKSTTALPLPAPPPRGRIAPQLAVVGE</sequence>
<reference evidence="5" key="1">
    <citation type="journal article" date="2021" name="Front. Microbiol.">
        <title>Comprehensive Comparative Genomics and Phenotyping of Methylobacterium Species.</title>
        <authorList>
            <person name="Alessa O."/>
            <person name="Ogura Y."/>
            <person name="Fujitani Y."/>
            <person name="Takami H."/>
            <person name="Hayashi T."/>
            <person name="Sahin N."/>
            <person name="Tani A."/>
        </authorList>
    </citation>
    <scope>NUCLEOTIDE SEQUENCE</scope>
    <source>
        <strain evidence="5">DSM 23674</strain>
    </source>
</reference>
<evidence type="ECO:0000313" key="6">
    <source>
        <dbReference type="Proteomes" id="UP001055101"/>
    </source>
</evidence>
<protein>
    <submittedName>
        <fullName evidence="5">DNA-binding transcriptional activator DecR</fullName>
    </submittedName>
</protein>